<proteinExistence type="predicted"/>
<comment type="caution">
    <text evidence="1">The sequence shown here is derived from an EMBL/GenBank/DDBJ whole genome shotgun (WGS) entry which is preliminary data.</text>
</comment>
<dbReference type="EMBL" id="CACVBM020001385">
    <property type="protein sequence ID" value="CAA7048302.1"/>
    <property type="molecule type" value="Genomic_DNA"/>
</dbReference>
<evidence type="ECO:0000313" key="2">
    <source>
        <dbReference type="Proteomes" id="UP000467841"/>
    </source>
</evidence>
<reference evidence="1" key="1">
    <citation type="submission" date="2020-01" db="EMBL/GenBank/DDBJ databases">
        <authorList>
            <person name="Mishra B."/>
        </authorList>
    </citation>
    <scope>NUCLEOTIDE SEQUENCE [LARGE SCALE GENOMIC DNA]</scope>
</reference>
<gene>
    <name evidence="1" type="ORF">MERR_LOCUS35537</name>
</gene>
<keyword evidence="2" id="KW-1185">Reference proteome</keyword>
<dbReference type="AlphaFoldDB" id="A0A6D2K5F2"/>
<evidence type="ECO:0000313" key="1">
    <source>
        <dbReference type="EMBL" id="CAA7048302.1"/>
    </source>
</evidence>
<accession>A0A6D2K5F2</accession>
<name>A0A6D2K5F2_9BRAS</name>
<dbReference type="Proteomes" id="UP000467841">
    <property type="component" value="Unassembled WGS sequence"/>
</dbReference>
<protein>
    <submittedName>
        <fullName evidence="1">Uncharacterized protein</fullName>
    </submittedName>
</protein>
<sequence>MRFFWLIRKQGKPGRVLGIWRRKKTDQEPLIISTAEILLLPWLADGPVEWGPLTPLSVPFTGKQVTAPLRSIAFLRRRRRDPKRRVLFAVFSFLSKQR</sequence>
<organism evidence="1 2">
    <name type="scientific">Microthlaspi erraticum</name>
    <dbReference type="NCBI Taxonomy" id="1685480"/>
    <lineage>
        <taxon>Eukaryota</taxon>
        <taxon>Viridiplantae</taxon>
        <taxon>Streptophyta</taxon>
        <taxon>Embryophyta</taxon>
        <taxon>Tracheophyta</taxon>
        <taxon>Spermatophyta</taxon>
        <taxon>Magnoliopsida</taxon>
        <taxon>eudicotyledons</taxon>
        <taxon>Gunneridae</taxon>
        <taxon>Pentapetalae</taxon>
        <taxon>rosids</taxon>
        <taxon>malvids</taxon>
        <taxon>Brassicales</taxon>
        <taxon>Brassicaceae</taxon>
        <taxon>Coluteocarpeae</taxon>
        <taxon>Microthlaspi</taxon>
    </lineage>
</organism>